<gene>
    <name evidence="2" type="ORF">R9Z33_12225</name>
</gene>
<dbReference type="SFLD" id="SFLDG01018">
    <property type="entry name" value="Squalene/Phytoene_Synthase_Lik"/>
    <property type="match status" value="1"/>
</dbReference>
<dbReference type="RefSeq" id="WP_318651571.1">
    <property type="nucleotide sequence ID" value="NZ_CP137852.1"/>
</dbReference>
<keyword evidence="3" id="KW-1185">Reference proteome</keyword>
<dbReference type="PROSITE" id="PS01044">
    <property type="entry name" value="SQUALEN_PHYTOEN_SYN_1"/>
    <property type="match status" value="1"/>
</dbReference>
<dbReference type="Proteomes" id="UP001305521">
    <property type="component" value="Chromosome"/>
</dbReference>
<dbReference type="EC" id="2.5.1.-" evidence="2"/>
<reference evidence="2 3" key="1">
    <citation type="submission" date="2023-11" db="EMBL/GenBank/DDBJ databases">
        <title>Arctic aerobic anoxygenic photoheterotroph Sediminicoccus rosea KRV36 adapts its photosynthesis to long days of polar summer.</title>
        <authorList>
            <person name="Tomasch J."/>
            <person name="Kopejtka K."/>
            <person name="Bily T."/>
            <person name="Gardiner A.T."/>
            <person name="Gardian Z."/>
            <person name="Shivaramu S."/>
            <person name="Koblizek M."/>
            <person name="Engelhardt F."/>
            <person name="Kaftan D."/>
        </authorList>
    </citation>
    <scope>NUCLEOTIDE SEQUENCE [LARGE SCALE GENOMIC DNA]</scope>
    <source>
        <strain evidence="2 3">R-30</strain>
    </source>
</reference>
<dbReference type="Gene3D" id="1.10.600.10">
    <property type="entry name" value="Farnesyl Diphosphate Synthase"/>
    <property type="match status" value="1"/>
</dbReference>
<dbReference type="SUPFAM" id="SSF48576">
    <property type="entry name" value="Terpenoid synthases"/>
    <property type="match status" value="1"/>
</dbReference>
<dbReference type="Pfam" id="PF00494">
    <property type="entry name" value="SQS_PSY"/>
    <property type="match status" value="1"/>
</dbReference>
<evidence type="ECO:0000313" key="3">
    <source>
        <dbReference type="Proteomes" id="UP001305521"/>
    </source>
</evidence>
<name>A0ABZ0PPG2_9PROT</name>
<keyword evidence="1 2" id="KW-0808">Transferase</keyword>
<dbReference type="CDD" id="cd00683">
    <property type="entry name" value="Trans_IPPS_HH"/>
    <property type="match status" value="1"/>
</dbReference>
<dbReference type="InterPro" id="IPR044843">
    <property type="entry name" value="Trans_IPPS_bact-type"/>
</dbReference>
<evidence type="ECO:0000256" key="1">
    <source>
        <dbReference type="ARBA" id="ARBA00022679"/>
    </source>
</evidence>
<dbReference type="SFLD" id="SFLDG01212">
    <property type="entry name" value="Phytoene_synthase_like"/>
    <property type="match status" value="1"/>
</dbReference>
<dbReference type="InterPro" id="IPR019845">
    <property type="entry name" value="Squalene/phytoene_synthase_CS"/>
</dbReference>
<evidence type="ECO:0000313" key="2">
    <source>
        <dbReference type="EMBL" id="WPB87619.1"/>
    </source>
</evidence>
<dbReference type="GO" id="GO:0016740">
    <property type="term" value="F:transferase activity"/>
    <property type="evidence" value="ECO:0007669"/>
    <property type="project" value="UniProtKB-KW"/>
</dbReference>
<dbReference type="InterPro" id="IPR002060">
    <property type="entry name" value="Squ/phyt_synthse"/>
</dbReference>
<protein>
    <submittedName>
        <fullName evidence="2">Phytoene/squalene synthase family protein</fullName>
        <ecNumber evidence="2">2.5.1.-</ecNumber>
    </submittedName>
</protein>
<dbReference type="PROSITE" id="PS01045">
    <property type="entry name" value="SQUALEN_PHYTOEN_SYN_2"/>
    <property type="match status" value="1"/>
</dbReference>
<sequence>MSDRFQQDLAACRDLLRVGSKSFHAASLLLPRRVRDPATALYAFCRLGDDAVDDAADPSEGLAIMRARLDAAYRGAPQDHPADRAFAHVVEAHEMPRELPEALLDGFAWDAAGRRYETLDDVHAYAARVAGTVGAMMTLLMGVRRHAALARATDLGTAMQLTNIARDVGEDARNGRLYLPRQWLREADVDPDAFLANPVFSAGVASVTARLLAEAGRLYTRAESGIAMLPRDCRPAIRAAHRIYAEIGAEVVRAGHDSVSRRAVVSSRRKMALLARSWLPAMPRRAVAPEPPLAANAYLVQAVPAEELAIAEQSLGERIGWAIELFAQLEERQKIAQRTAQS</sequence>
<organism evidence="2 3">
    <name type="scientific">Sediminicoccus rosea</name>
    <dbReference type="NCBI Taxonomy" id="1225128"/>
    <lineage>
        <taxon>Bacteria</taxon>
        <taxon>Pseudomonadati</taxon>
        <taxon>Pseudomonadota</taxon>
        <taxon>Alphaproteobacteria</taxon>
        <taxon>Acetobacterales</taxon>
        <taxon>Roseomonadaceae</taxon>
        <taxon>Sediminicoccus</taxon>
    </lineage>
</organism>
<dbReference type="PANTHER" id="PTHR31480">
    <property type="entry name" value="BIFUNCTIONAL LYCOPENE CYCLASE/PHYTOENE SYNTHASE"/>
    <property type="match status" value="1"/>
</dbReference>
<proteinExistence type="predicted"/>
<dbReference type="InterPro" id="IPR033904">
    <property type="entry name" value="Trans_IPPS_HH"/>
</dbReference>
<dbReference type="EMBL" id="CP137852">
    <property type="protein sequence ID" value="WPB87619.1"/>
    <property type="molecule type" value="Genomic_DNA"/>
</dbReference>
<dbReference type="InterPro" id="IPR008949">
    <property type="entry name" value="Isoprenoid_synthase_dom_sf"/>
</dbReference>
<dbReference type="SFLD" id="SFLDS00005">
    <property type="entry name" value="Isoprenoid_Synthase_Type_I"/>
    <property type="match status" value="1"/>
</dbReference>
<accession>A0ABZ0PPG2</accession>